<dbReference type="Pfam" id="PF11138">
    <property type="entry name" value="DUF2911"/>
    <property type="match status" value="1"/>
</dbReference>
<evidence type="ECO:0000313" key="3">
    <source>
        <dbReference type="Proteomes" id="UP001595526"/>
    </source>
</evidence>
<name>A0ABV7JEP9_9SPHI</name>
<feature type="signal peptide" evidence="1">
    <location>
        <begin position="1"/>
        <end position="20"/>
    </location>
</feature>
<dbReference type="EMBL" id="JBHRTA010000008">
    <property type="protein sequence ID" value="MFC3196549.1"/>
    <property type="molecule type" value="Genomic_DNA"/>
</dbReference>
<keyword evidence="3" id="KW-1185">Reference proteome</keyword>
<feature type="chain" id="PRO_5046949046" evidence="1">
    <location>
        <begin position="21"/>
        <end position="173"/>
    </location>
</feature>
<reference evidence="3" key="1">
    <citation type="journal article" date="2019" name="Int. J. Syst. Evol. Microbiol.">
        <title>The Global Catalogue of Microorganisms (GCM) 10K type strain sequencing project: providing services to taxonomists for standard genome sequencing and annotation.</title>
        <authorList>
            <consortium name="The Broad Institute Genomics Platform"/>
            <consortium name="The Broad Institute Genome Sequencing Center for Infectious Disease"/>
            <person name="Wu L."/>
            <person name="Ma J."/>
        </authorList>
    </citation>
    <scope>NUCLEOTIDE SEQUENCE [LARGE SCALE GENOMIC DNA]</scope>
    <source>
        <strain evidence="3">KCTC 52416</strain>
    </source>
</reference>
<organism evidence="2 3">
    <name type="scientific">Parapedobacter deserti</name>
    <dbReference type="NCBI Taxonomy" id="1912957"/>
    <lineage>
        <taxon>Bacteria</taxon>
        <taxon>Pseudomonadati</taxon>
        <taxon>Bacteroidota</taxon>
        <taxon>Sphingobacteriia</taxon>
        <taxon>Sphingobacteriales</taxon>
        <taxon>Sphingobacteriaceae</taxon>
        <taxon>Parapedobacter</taxon>
    </lineage>
</organism>
<accession>A0ABV7JEP9</accession>
<evidence type="ECO:0000256" key="1">
    <source>
        <dbReference type="SAM" id="SignalP"/>
    </source>
</evidence>
<dbReference type="RefSeq" id="WP_379019369.1">
    <property type="nucleotide sequence ID" value="NZ_JBHRTA010000008.1"/>
</dbReference>
<keyword evidence="1" id="KW-0732">Signal</keyword>
<protein>
    <submittedName>
        <fullName evidence="2">DUF2911 domain-containing protein</fullName>
    </submittedName>
</protein>
<gene>
    <name evidence="2" type="ORF">ACFOET_02870</name>
</gene>
<comment type="caution">
    <text evidence="2">The sequence shown here is derived from an EMBL/GenBank/DDBJ whole genome shotgun (WGS) entry which is preliminary data.</text>
</comment>
<dbReference type="InterPro" id="IPR021314">
    <property type="entry name" value="DUF2911"/>
</dbReference>
<evidence type="ECO:0000313" key="2">
    <source>
        <dbReference type="EMBL" id="MFC3196549.1"/>
    </source>
</evidence>
<dbReference type="Proteomes" id="UP001595526">
    <property type="component" value="Unassembled WGS sequence"/>
</dbReference>
<sequence length="173" mass="18975">MKARMLSLLIVMATSVLSFAQQDKSQRASPPDSTIVTTEDGVTIAIHYSKPSLKGRQLGVDIAPVGQRWRTGANETTTFEVDQDVLVQGQPLPAGKYGLHSIPDEHGMTLIFSKVWDQWGTRYDESDDALRVTATPASARESMEQLTINADKSGTVTLAWGEWRVPFTVKAAK</sequence>
<proteinExistence type="predicted"/>